<evidence type="ECO:0000313" key="2">
    <source>
        <dbReference type="Proteomes" id="UP000271098"/>
    </source>
</evidence>
<protein>
    <submittedName>
        <fullName evidence="1 3">Uncharacterized protein</fullName>
    </submittedName>
</protein>
<keyword evidence="2" id="KW-1185">Reference proteome</keyword>
<name>A0A183DRI0_9BILA</name>
<proteinExistence type="predicted"/>
<accession>A0A183DRI0</accession>
<gene>
    <name evidence="1" type="ORF">GPUH_LOCUS11321</name>
</gene>
<dbReference type="EMBL" id="UYRT01078485">
    <property type="protein sequence ID" value="VDN18627.1"/>
    <property type="molecule type" value="Genomic_DNA"/>
</dbReference>
<organism evidence="3">
    <name type="scientific">Gongylonema pulchrum</name>
    <dbReference type="NCBI Taxonomy" id="637853"/>
    <lineage>
        <taxon>Eukaryota</taxon>
        <taxon>Metazoa</taxon>
        <taxon>Ecdysozoa</taxon>
        <taxon>Nematoda</taxon>
        <taxon>Chromadorea</taxon>
        <taxon>Rhabditida</taxon>
        <taxon>Spirurina</taxon>
        <taxon>Spiruromorpha</taxon>
        <taxon>Spiruroidea</taxon>
        <taxon>Gongylonematidae</taxon>
        <taxon>Gongylonema</taxon>
    </lineage>
</organism>
<evidence type="ECO:0000313" key="1">
    <source>
        <dbReference type="EMBL" id="VDN18627.1"/>
    </source>
</evidence>
<dbReference type="Proteomes" id="UP000271098">
    <property type="component" value="Unassembled WGS sequence"/>
</dbReference>
<reference evidence="3" key="1">
    <citation type="submission" date="2016-06" db="UniProtKB">
        <authorList>
            <consortium name="WormBaseParasite"/>
        </authorList>
    </citation>
    <scope>IDENTIFICATION</scope>
</reference>
<sequence length="68" mass="7978">MPTLLAAEYLLEKMQNSVGIFKQDDQKSVAGKCQSRSPYRLQSNRYQKQWQAEIAISIDNDIEKEEWK</sequence>
<evidence type="ECO:0000313" key="3">
    <source>
        <dbReference type="WBParaSite" id="GPUH_0001133401-mRNA-1"/>
    </source>
</evidence>
<reference evidence="1 2" key="2">
    <citation type="submission" date="2018-11" db="EMBL/GenBank/DDBJ databases">
        <authorList>
            <consortium name="Pathogen Informatics"/>
        </authorList>
    </citation>
    <scope>NUCLEOTIDE SEQUENCE [LARGE SCALE GENOMIC DNA]</scope>
</reference>
<dbReference type="WBParaSite" id="GPUH_0001133401-mRNA-1">
    <property type="protein sequence ID" value="GPUH_0001133401-mRNA-1"/>
    <property type="gene ID" value="GPUH_0001133401"/>
</dbReference>
<dbReference type="AlphaFoldDB" id="A0A183DRI0"/>